<dbReference type="KEGG" id="bact:AB656_00285"/>
<gene>
    <name evidence="11" type="ORF">BACT_0334</name>
</gene>
<dbReference type="InterPro" id="IPR050241">
    <property type="entry name" value="NAD-cap_RNA_hydrolase_NudC"/>
</dbReference>
<dbReference type="eggNOG" id="COG2816">
    <property type="taxonomic scope" value="Bacteria"/>
</dbReference>
<dbReference type="GO" id="GO:0110153">
    <property type="term" value="F:RNA NAD-cap (NMN-forming) hydrolase activity"/>
    <property type="evidence" value="ECO:0007669"/>
    <property type="project" value="RHEA"/>
</dbReference>
<dbReference type="STRING" id="1437605.AB656_00285"/>
<comment type="similarity">
    <text evidence="3">Belongs to the Nudix hydrolase family. NudC subfamily.</text>
</comment>
<keyword evidence="6 11" id="KW-0378">Hydrolase</keyword>
<dbReference type="Gene3D" id="3.90.79.20">
    <property type="match status" value="1"/>
</dbReference>
<comment type="catalytic activity">
    <reaction evidence="9">
        <text>a 5'-end NAD(+)-phospho-ribonucleoside in mRNA + H2O = a 5'-end phospho-adenosine-phospho-ribonucleoside in mRNA + beta-nicotinamide D-ribonucleotide + 2 H(+)</text>
        <dbReference type="Rhea" id="RHEA:60876"/>
        <dbReference type="Rhea" id="RHEA-COMP:15698"/>
        <dbReference type="Rhea" id="RHEA-COMP:15719"/>
        <dbReference type="ChEBI" id="CHEBI:14649"/>
        <dbReference type="ChEBI" id="CHEBI:15377"/>
        <dbReference type="ChEBI" id="CHEBI:15378"/>
        <dbReference type="ChEBI" id="CHEBI:144029"/>
        <dbReference type="ChEBI" id="CHEBI:144051"/>
    </reaction>
    <physiologicalReaction direction="left-to-right" evidence="9">
        <dbReference type="Rhea" id="RHEA:60877"/>
    </physiologicalReaction>
</comment>
<evidence type="ECO:0000313" key="12">
    <source>
        <dbReference type="Proteomes" id="UP000029015"/>
    </source>
</evidence>
<protein>
    <recommendedName>
        <fullName evidence="4">NAD(+) diphosphatase</fullName>
        <ecNumber evidence="4">3.6.1.22</ecNumber>
    </recommendedName>
</protein>
<dbReference type="GO" id="GO:0006742">
    <property type="term" value="P:NADP+ catabolic process"/>
    <property type="evidence" value="ECO:0007669"/>
    <property type="project" value="TreeGrafter"/>
</dbReference>
<keyword evidence="5" id="KW-0479">Metal-binding</keyword>
<evidence type="ECO:0000256" key="8">
    <source>
        <dbReference type="ARBA" id="ARBA00023027"/>
    </source>
</evidence>
<evidence type="ECO:0000256" key="1">
    <source>
        <dbReference type="ARBA" id="ARBA00001946"/>
    </source>
</evidence>
<dbReference type="PATRIC" id="fig|1437605.7.peg.55"/>
<dbReference type="AlphaFoldDB" id="A0A086YZD4"/>
<evidence type="ECO:0000256" key="7">
    <source>
        <dbReference type="ARBA" id="ARBA00022842"/>
    </source>
</evidence>
<evidence type="ECO:0000259" key="10">
    <source>
        <dbReference type="PROSITE" id="PS51462"/>
    </source>
</evidence>
<dbReference type="Gene3D" id="3.90.79.10">
    <property type="entry name" value="Nucleoside Triphosphate Pyrophosphohydrolase"/>
    <property type="match status" value="1"/>
</dbReference>
<dbReference type="PANTHER" id="PTHR42904:SF6">
    <property type="entry name" value="NAD-CAPPED RNA HYDROLASE NUDT12"/>
    <property type="match status" value="1"/>
</dbReference>
<dbReference type="InterPro" id="IPR049734">
    <property type="entry name" value="NudC-like_C"/>
</dbReference>
<accession>A0A086YZD4</accession>
<evidence type="ECO:0000256" key="9">
    <source>
        <dbReference type="ARBA" id="ARBA00023679"/>
    </source>
</evidence>
<evidence type="ECO:0000256" key="2">
    <source>
        <dbReference type="ARBA" id="ARBA00001947"/>
    </source>
</evidence>
<dbReference type="GO" id="GO:0019677">
    <property type="term" value="P:NAD+ catabolic process"/>
    <property type="evidence" value="ECO:0007669"/>
    <property type="project" value="TreeGrafter"/>
</dbReference>
<proteinExistence type="inferred from homology"/>
<dbReference type="InterPro" id="IPR015797">
    <property type="entry name" value="NUDIX_hydrolase-like_dom_sf"/>
</dbReference>
<keyword evidence="8" id="KW-0520">NAD</keyword>
<dbReference type="Pfam" id="PF00293">
    <property type="entry name" value="NUDIX"/>
    <property type="match status" value="1"/>
</dbReference>
<dbReference type="SUPFAM" id="SSF55811">
    <property type="entry name" value="Nudix"/>
    <property type="match status" value="1"/>
</dbReference>
<feature type="domain" description="Nudix hydrolase" evidence="10">
    <location>
        <begin position="208"/>
        <end position="338"/>
    </location>
</feature>
<dbReference type="GO" id="GO:0005829">
    <property type="term" value="C:cytosol"/>
    <property type="evidence" value="ECO:0007669"/>
    <property type="project" value="TreeGrafter"/>
</dbReference>
<evidence type="ECO:0000256" key="3">
    <source>
        <dbReference type="ARBA" id="ARBA00009595"/>
    </source>
</evidence>
<dbReference type="PANTHER" id="PTHR42904">
    <property type="entry name" value="NUDIX HYDROLASE, NUDC SUBFAMILY"/>
    <property type="match status" value="1"/>
</dbReference>
<sequence length="345" mass="37773">MQPDQAYFSPLALTSALTFLPLAQSQLDYRTELRGRSDLFRHLCGGGRVRVVLVDGERMALPARSLESSRVGGGQLRLAALAGEYLPSGLAPSQDRPSALYFLGSLRGEHWFALDLGLARRLADDGQGSREGSAFLDKAGGRFDWIGLYAFAPRTSGRDAGLATSALSLAAWHSRQKHCPNCGAPTWPDQNGWAQRCEGEGQGRVLFPRVEPAVITSIVDSQDRLLLEHNTAWDPGFYSLCAGFVEAGENLEHAVRREAMEELRLPLGEVRYLGSQPWPFPASLMVGFKALALGSDIHVDGQETEDAQWMTRQEYAEALASGRMTPPGKASIARSMVEQWYGRPL</sequence>
<organism evidence="11 12">
    <name type="scientific">Bifidobacterium actinocoloniiforme DSM 22766</name>
    <dbReference type="NCBI Taxonomy" id="1437605"/>
    <lineage>
        <taxon>Bacteria</taxon>
        <taxon>Bacillati</taxon>
        <taxon>Actinomycetota</taxon>
        <taxon>Actinomycetes</taxon>
        <taxon>Bifidobacteriales</taxon>
        <taxon>Bifidobacteriaceae</taxon>
        <taxon>Bifidobacterium</taxon>
    </lineage>
</organism>
<dbReference type="InterPro" id="IPR020084">
    <property type="entry name" value="NUDIX_hydrolase_CS"/>
</dbReference>
<dbReference type="EMBL" id="JGYK01000001">
    <property type="protein sequence ID" value="KFI39634.1"/>
    <property type="molecule type" value="Genomic_DNA"/>
</dbReference>
<comment type="cofactor">
    <cofactor evidence="1">
        <name>Mg(2+)</name>
        <dbReference type="ChEBI" id="CHEBI:18420"/>
    </cofactor>
</comment>
<evidence type="ECO:0000256" key="6">
    <source>
        <dbReference type="ARBA" id="ARBA00022801"/>
    </source>
</evidence>
<comment type="caution">
    <text evidence="11">The sequence shown here is derived from an EMBL/GenBank/DDBJ whole genome shotgun (WGS) entry which is preliminary data.</text>
</comment>
<dbReference type="PROSITE" id="PS51462">
    <property type="entry name" value="NUDIX"/>
    <property type="match status" value="1"/>
</dbReference>
<comment type="cofactor">
    <cofactor evidence="2">
        <name>Zn(2+)</name>
        <dbReference type="ChEBI" id="CHEBI:29105"/>
    </cofactor>
</comment>
<keyword evidence="12" id="KW-1185">Reference proteome</keyword>
<evidence type="ECO:0000256" key="4">
    <source>
        <dbReference type="ARBA" id="ARBA00012381"/>
    </source>
</evidence>
<evidence type="ECO:0000256" key="5">
    <source>
        <dbReference type="ARBA" id="ARBA00022723"/>
    </source>
</evidence>
<keyword evidence="7" id="KW-0460">Magnesium</keyword>
<dbReference type="GO" id="GO:0046872">
    <property type="term" value="F:metal ion binding"/>
    <property type="evidence" value="ECO:0007669"/>
    <property type="project" value="UniProtKB-KW"/>
</dbReference>
<dbReference type="NCBIfam" id="NF001299">
    <property type="entry name" value="PRK00241.1"/>
    <property type="match status" value="1"/>
</dbReference>
<evidence type="ECO:0000313" key="11">
    <source>
        <dbReference type="EMBL" id="KFI39634.1"/>
    </source>
</evidence>
<dbReference type="EC" id="3.6.1.22" evidence="4"/>
<dbReference type="InterPro" id="IPR000086">
    <property type="entry name" value="NUDIX_hydrolase_dom"/>
</dbReference>
<dbReference type="GO" id="GO:0035529">
    <property type="term" value="F:NADH pyrophosphatase activity"/>
    <property type="evidence" value="ECO:0007669"/>
    <property type="project" value="TreeGrafter"/>
</dbReference>
<name>A0A086YZD4_9BIFI</name>
<reference evidence="11 12" key="1">
    <citation type="submission" date="2014-03" db="EMBL/GenBank/DDBJ databases">
        <title>Genomics of Bifidobacteria.</title>
        <authorList>
            <person name="Ventura M."/>
            <person name="Milani C."/>
            <person name="Lugli G.A."/>
        </authorList>
    </citation>
    <scope>NUCLEOTIDE SEQUENCE [LARGE SCALE GENOMIC DNA]</scope>
    <source>
        <strain evidence="11 12">DSM 22766</strain>
    </source>
</reference>
<dbReference type="PROSITE" id="PS00893">
    <property type="entry name" value="NUDIX_BOX"/>
    <property type="match status" value="1"/>
</dbReference>
<dbReference type="Proteomes" id="UP000029015">
    <property type="component" value="Unassembled WGS sequence"/>
</dbReference>
<dbReference type="OrthoDB" id="9791656at2"/>
<dbReference type="RefSeq" id="WP_033504836.1">
    <property type="nucleotide sequence ID" value="NZ_CP011786.1"/>
</dbReference>
<dbReference type="CDD" id="cd03429">
    <property type="entry name" value="NUDIX_NADH_pyrophosphatase_Nudt13"/>
    <property type="match status" value="1"/>
</dbReference>